<evidence type="ECO:0000313" key="2">
    <source>
        <dbReference type="Proteomes" id="UP000199672"/>
    </source>
</evidence>
<dbReference type="InterPro" id="IPR016155">
    <property type="entry name" value="Mopterin_synth/thiamin_S_b"/>
</dbReference>
<dbReference type="Proteomes" id="UP000199672">
    <property type="component" value="Unassembled WGS sequence"/>
</dbReference>
<dbReference type="STRING" id="739143.SAMN05216297_10327"/>
<proteinExistence type="predicted"/>
<dbReference type="InterPro" id="IPR003749">
    <property type="entry name" value="ThiS/MoaD-like"/>
</dbReference>
<dbReference type="SUPFAM" id="SSF54285">
    <property type="entry name" value="MoaD/ThiS"/>
    <property type="match status" value="1"/>
</dbReference>
<accession>A0A1I1N2H2</accession>
<dbReference type="InterPro" id="IPR012675">
    <property type="entry name" value="Beta-grasp_dom_sf"/>
</dbReference>
<name>A0A1I1N2H2_9FLAO</name>
<dbReference type="AlphaFoldDB" id="A0A1I1N2H2"/>
<dbReference type="OrthoDB" id="1191081at2"/>
<organism evidence="1 2">
    <name type="scientific">Flavobacterium phragmitis</name>
    <dbReference type="NCBI Taxonomy" id="739143"/>
    <lineage>
        <taxon>Bacteria</taxon>
        <taxon>Pseudomonadati</taxon>
        <taxon>Bacteroidota</taxon>
        <taxon>Flavobacteriia</taxon>
        <taxon>Flavobacteriales</taxon>
        <taxon>Flavobacteriaceae</taxon>
        <taxon>Flavobacterium</taxon>
    </lineage>
</organism>
<protein>
    <submittedName>
        <fullName evidence="1">Molybdopterin synthase subunit MoaD</fullName>
    </submittedName>
</protein>
<dbReference type="CDD" id="cd00754">
    <property type="entry name" value="Ubl_MoaD"/>
    <property type="match status" value="1"/>
</dbReference>
<gene>
    <name evidence="1" type="ORF">SAMN05216297_10327</name>
</gene>
<dbReference type="EMBL" id="FOMH01000003">
    <property type="protein sequence ID" value="SFC91382.1"/>
    <property type="molecule type" value="Genomic_DNA"/>
</dbReference>
<dbReference type="Pfam" id="PF02597">
    <property type="entry name" value="ThiS"/>
    <property type="match status" value="1"/>
</dbReference>
<sequence length="79" mass="8956">MIEVKYFGAVAEKTKCEFEKLSFSKELSLQKLLQDLDEKYEFESLTFRVAVNQKIVSKTSDYTLQTSDIVALLPPFAGG</sequence>
<keyword evidence="2" id="KW-1185">Reference proteome</keyword>
<reference evidence="2" key="1">
    <citation type="submission" date="2016-10" db="EMBL/GenBank/DDBJ databases">
        <authorList>
            <person name="Varghese N."/>
            <person name="Submissions S."/>
        </authorList>
    </citation>
    <scope>NUCLEOTIDE SEQUENCE [LARGE SCALE GENOMIC DNA]</scope>
    <source>
        <strain evidence="2">CGMCC 1.10370</strain>
    </source>
</reference>
<dbReference type="RefSeq" id="WP_091491611.1">
    <property type="nucleotide sequence ID" value="NZ_FOMH01000003.1"/>
</dbReference>
<dbReference type="Gene3D" id="3.10.20.30">
    <property type="match status" value="1"/>
</dbReference>
<evidence type="ECO:0000313" key="1">
    <source>
        <dbReference type="EMBL" id="SFC91382.1"/>
    </source>
</evidence>